<sequence>MPTPRQDIFYLHLLRCIAAIAVIAIHVLGPFRFLYGEIPFDAWFSAVGINALSRWAVPIFMMISGALLLSSNKPFDARHYLKRRLGKVVIPFVAWSLIYAGISGALANDPQITVQAIVDAPANPTWYHLWFFYDFIPLYFVIPLLAPLLKAMNEEQIKILLAGWLTLTCMHFLKVPSFLREPLVLFIGYLVLGWYLFNRDNRSQLPLWLGLGISAAVINLLGSYWASDHKGAYSALFMGYKSINTVVIGAMLFVLAQSYAERLGAALRRIVTSISTYSLGIYLIHPLLLIPIRSAIERDYAQFGHPAVAIPALTLLTLVVAWALTALLARLPIVRQLVP</sequence>
<feature type="transmembrane region" description="Helical" evidence="7">
    <location>
        <begin position="88"/>
        <end position="107"/>
    </location>
</feature>
<name>A0ABP9ENA7_9GAMM</name>
<accession>A0ABP9ENA7</accession>
<feature type="transmembrane region" description="Helical" evidence="7">
    <location>
        <begin position="127"/>
        <end position="145"/>
    </location>
</feature>
<dbReference type="InterPro" id="IPR002656">
    <property type="entry name" value="Acyl_transf_3_dom"/>
</dbReference>
<evidence type="ECO:0000256" key="4">
    <source>
        <dbReference type="ARBA" id="ARBA00022692"/>
    </source>
</evidence>
<comment type="caution">
    <text evidence="9">The sequence shown here is derived from an EMBL/GenBank/DDBJ whole genome shotgun (WGS) entry which is preliminary data.</text>
</comment>
<evidence type="ECO:0000256" key="7">
    <source>
        <dbReference type="SAM" id="Phobius"/>
    </source>
</evidence>
<evidence type="ECO:0000313" key="9">
    <source>
        <dbReference type="EMBL" id="GAA4883177.1"/>
    </source>
</evidence>
<dbReference type="PANTHER" id="PTHR40074:SF2">
    <property type="entry name" value="O-ACETYLTRANSFERASE WECH"/>
    <property type="match status" value="1"/>
</dbReference>
<protein>
    <submittedName>
        <fullName evidence="9">Acyltransferase</fullName>
    </submittedName>
</protein>
<keyword evidence="9" id="KW-0012">Acyltransferase</keyword>
<comment type="subcellular location">
    <subcellularLocation>
        <location evidence="1">Cell membrane</location>
        <topology evidence="1">Multi-pass membrane protein</topology>
    </subcellularLocation>
</comment>
<dbReference type="GO" id="GO:0016746">
    <property type="term" value="F:acyltransferase activity"/>
    <property type="evidence" value="ECO:0007669"/>
    <property type="project" value="UniProtKB-KW"/>
</dbReference>
<evidence type="ECO:0000256" key="6">
    <source>
        <dbReference type="ARBA" id="ARBA00023136"/>
    </source>
</evidence>
<organism evidence="9 10">
    <name type="scientific">Ferrimonas pelagia</name>
    <dbReference type="NCBI Taxonomy" id="1177826"/>
    <lineage>
        <taxon>Bacteria</taxon>
        <taxon>Pseudomonadati</taxon>
        <taxon>Pseudomonadota</taxon>
        <taxon>Gammaproteobacteria</taxon>
        <taxon>Alteromonadales</taxon>
        <taxon>Ferrimonadaceae</taxon>
        <taxon>Ferrimonas</taxon>
    </lineage>
</organism>
<feature type="transmembrane region" description="Helical" evidence="7">
    <location>
        <begin position="157"/>
        <end position="173"/>
    </location>
</feature>
<feature type="transmembrane region" description="Helical" evidence="7">
    <location>
        <begin position="232"/>
        <end position="256"/>
    </location>
</feature>
<comment type="similarity">
    <text evidence="2">Belongs to the acyltransferase 3 family.</text>
</comment>
<dbReference type="Proteomes" id="UP001499988">
    <property type="component" value="Unassembled WGS sequence"/>
</dbReference>
<dbReference type="EMBL" id="BAABJZ010000023">
    <property type="protein sequence ID" value="GAA4883177.1"/>
    <property type="molecule type" value="Genomic_DNA"/>
</dbReference>
<evidence type="ECO:0000256" key="1">
    <source>
        <dbReference type="ARBA" id="ARBA00004651"/>
    </source>
</evidence>
<keyword evidence="6 7" id="KW-0472">Membrane</keyword>
<keyword evidence="10" id="KW-1185">Reference proteome</keyword>
<feature type="domain" description="Acyltransferase 3" evidence="8">
    <location>
        <begin position="9"/>
        <end position="325"/>
    </location>
</feature>
<feature type="transmembrane region" description="Helical" evidence="7">
    <location>
        <begin position="277"/>
        <end position="296"/>
    </location>
</feature>
<keyword evidence="4 7" id="KW-0812">Transmembrane</keyword>
<evidence type="ECO:0000313" key="10">
    <source>
        <dbReference type="Proteomes" id="UP001499988"/>
    </source>
</evidence>
<evidence type="ECO:0000256" key="3">
    <source>
        <dbReference type="ARBA" id="ARBA00022475"/>
    </source>
</evidence>
<keyword evidence="3" id="KW-1003">Cell membrane</keyword>
<feature type="transmembrane region" description="Helical" evidence="7">
    <location>
        <begin position="12"/>
        <end position="31"/>
    </location>
</feature>
<dbReference type="PANTHER" id="PTHR40074">
    <property type="entry name" value="O-ACETYLTRANSFERASE WECH"/>
    <property type="match status" value="1"/>
</dbReference>
<evidence type="ECO:0000259" key="8">
    <source>
        <dbReference type="Pfam" id="PF01757"/>
    </source>
</evidence>
<proteinExistence type="inferred from homology"/>
<gene>
    <name evidence="9" type="ORF">GCM10023333_16820</name>
</gene>
<feature type="transmembrane region" description="Helical" evidence="7">
    <location>
        <begin position="179"/>
        <end position="198"/>
    </location>
</feature>
<evidence type="ECO:0000256" key="2">
    <source>
        <dbReference type="ARBA" id="ARBA00007400"/>
    </source>
</evidence>
<reference evidence="10" key="1">
    <citation type="journal article" date="2019" name="Int. J. Syst. Evol. Microbiol.">
        <title>The Global Catalogue of Microorganisms (GCM) 10K type strain sequencing project: providing services to taxonomists for standard genome sequencing and annotation.</title>
        <authorList>
            <consortium name="The Broad Institute Genomics Platform"/>
            <consortium name="The Broad Institute Genome Sequencing Center for Infectious Disease"/>
            <person name="Wu L."/>
            <person name="Ma J."/>
        </authorList>
    </citation>
    <scope>NUCLEOTIDE SEQUENCE [LARGE SCALE GENOMIC DNA]</scope>
    <source>
        <strain evidence="10">JCM 18401</strain>
    </source>
</reference>
<keyword evidence="9" id="KW-0808">Transferase</keyword>
<evidence type="ECO:0000256" key="5">
    <source>
        <dbReference type="ARBA" id="ARBA00022989"/>
    </source>
</evidence>
<feature type="transmembrane region" description="Helical" evidence="7">
    <location>
        <begin position="308"/>
        <end position="329"/>
    </location>
</feature>
<feature type="transmembrane region" description="Helical" evidence="7">
    <location>
        <begin position="205"/>
        <end position="226"/>
    </location>
</feature>
<keyword evidence="5 7" id="KW-1133">Transmembrane helix</keyword>
<feature type="transmembrane region" description="Helical" evidence="7">
    <location>
        <begin position="43"/>
        <end position="68"/>
    </location>
</feature>
<dbReference type="Pfam" id="PF01757">
    <property type="entry name" value="Acyl_transf_3"/>
    <property type="match status" value="1"/>
</dbReference>